<gene>
    <name evidence="1" type="ORF">UFOPK2922_00201</name>
    <name evidence="2" type="ORF">UFOPK3306_00273</name>
    <name evidence="3" type="ORF">UFOPK4209_00200</name>
</gene>
<evidence type="ECO:0000313" key="3">
    <source>
        <dbReference type="EMBL" id="CAB5034680.1"/>
    </source>
</evidence>
<dbReference type="Gene3D" id="3.90.550.10">
    <property type="entry name" value="Spore Coat Polysaccharide Biosynthesis Protein SpsA, Chain A"/>
    <property type="match status" value="1"/>
</dbReference>
<dbReference type="InterPro" id="IPR003329">
    <property type="entry name" value="Cytidylyl_trans"/>
</dbReference>
<organism evidence="1">
    <name type="scientific">freshwater metagenome</name>
    <dbReference type="NCBI Taxonomy" id="449393"/>
    <lineage>
        <taxon>unclassified sequences</taxon>
        <taxon>metagenomes</taxon>
        <taxon>ecological metagenomes</taxon>
    </lineage>
</organism>
<dbReference type="Pfam" id="PF02348">
    <property type="entry name" value="CTP_transf_3"/>
    <property type="match status" value="1"/>
</dbReference>
<dbReference type="InterPro" id="IPR029044">
    <property type="entry name" value="Nucleotide-diphossugar_trans"/>
</dbReference>
<dbReference type="EMBL" id="CAEZZS010000005">
    <property type="protein sequence ID" value="CAB4768617.1"/>
    <property type="molecule type" value="Genomic_DNA"/>
</dbReference>
<sequence>MSEIPVALVTVRTSSGRLPNKCFLPLGGISVLEHVIRRVQTGELHPIVCTSVEASDDLIENLATRLGVEVFRGDLENKLNRWKACMQEFGLDTAHIVDADDPYFDPVEIHESFELLTKTPLDLVLTSARSDSGFASVGTSIRFRFIEELVNRATQLRGDNFDVIPWDLLLRSDDCMTSMPDKNLGIPADVELRLTLDYPEDYEMLTVLGNTFEYDVPRFSIEKHLLANPELTKSNLFRNEDFLKNKQDFKRTQFQ</sequence>
<proteinExistence type="predicted"/>
<name>A0A6J6VDQ1_9ZZZZ</name>
<dbReference type="EMBL" id="CAFBPY010000017">
    <property type="protein sequence ID" value="CAB5034680.1"/>
    <property type="molecule type" value="Genomic_DNA"/>
</dbReference>
<accession>A0A6J6VDQ1</accession>
<dbReference type="SUPFAM" id="SSF53448">
    <property type="entry name" value="Nucleotide-diphospho-sugar transferases"/>
    <property type="match status" value="1"/>
</dbReference>
<dbReference type="AlphaFoldDB" id="A0A6J6VDQ1"/>
<protein>
    <submittedName>
        <fullName evidence="1">Unannotated protein</fullName>
    </submittedName>
</protein>
<evidence type="ECO:0000313" key="2">
    <source>
        <dbReference type="EMBL" id="CAB4858011.1"/>
    </source>
</evidence>
<dbReference type="EMBL" id="CAFBLI010000012">
    <property type="protein sequence ID" value="CAB4858011.1"/>
    <property type="molecule type" value="Genomic_DNA"/>
</dbReference>
<evidence type="ECO:0000313" key="1">
    <source>
        <dbReference type="EMBL" id="CAB4768617.1"/>
    </source>
</evidence>
<reference evidence="1" key="1">
    <citation type="submission" date="2020-05" db="EMBL/GenBank/DDBJ databases">
        <authorList>
            <person name="Chiriac C."/>
            <person name="Salcher M."/>
            <person name="Ghai R."/>
            <person name="Kavagutti S V."/>
        </authorList>
    </citation>
    <scope>NUCLEOTIDE SEQUENCE</scope>
</reference>